<protein>
    <submittedName>
        <fullName evidence="1">Uncharacterized protein</fullName>
    </submittedName>
</protein>
<sequence length="709" mass="80292">MQADASESPDTSQDNSYMANKDNFSRDVHENFHQNFHQDLHPQMHSPHDNSLEKSKRPYTKRQKGQQPKRKSSRLIDKDSEPKLTLQPSLAITEKTNQVDENLIKGVIRRGGEHVFVEPSVAEPQAVYTGFPLEVPPPAKAMKSSRGGRKGVSGRAVTPDSDLEERQKYYQSQLAREAKPEPSSLRIKFKPLSPPETKKRRKRTHNKLETPKQPTRGSSVTPALEGRRLIRGSKRIKVISPKKHAATNLAPSSNGTITAAASESEQTGDNDDFCSTCGGSGVFICCDSCPKSFHFLCCDPPIEECPEDNWNCRECTSKNNPRPTFNYLGLFGQLVNHIVNKDPAEFQLPKRLRESFVGVATDEDGSYTDDRFKPEMSFSKRNGSQIPGFNRDENLEVDSLYDKDGQPLLCYKCKESGLPKSRNGWRTMTCCDYCGTYWHLDCLSEPMCVAKTMGSKWMCPNHADQLLPNYVSTRRFKDATVVDASMHNHFVKIATYNSFHIKYRDQLYINDDMNGSVALQDYLRSEAGDAKGQDNPNTQDGDVHPDFKIPDHLQTYAGAGGIYAKSGKRLKKVLTLTNEEQMGSFVYRVPEELILLDFFTKVNKSKKADILRNLQPYEDMSRLETNESERDGVLGLIDFRQVQSMEKKDKSIDFAELVEVATSQLQSENFQKFSKKDKQLTEDEISELVQIKKLMQIKGKNQLMEFLTS</sequence>
<name>A0ACC2VG61_9TREE</name>
<gene>
    <name evidence="1" type="ORF">QFC19_006594</name>
</gene>
<evidence type="ECO:0000313" key="2">
    <source>
        <dbReference type="Proteomes" id="UP001241377"/>
    </source>
</evidence>
<dbReference type="Proteomes" id="UP001241377">
    <property type="component" value="Unassembled WGS sequence"/>
</dbReference>
<keyword evidence="2" id="KW-1185">Reference proteome</keyword>
<accession>A0ACC2VG61</accession>
<evidence type="ECO:0000313" key="1">
    <source>
        <dbReference type="EMBL" id="KAJ9097917.1"/>
    </source>
</evidence>
<organism evidence="1 2">
    <name type="scientific">Naganishia cerealis</name>
    <dbReference type="NCBI Taxonomy" id="610337"/>
    <lineage>
        <taxon>Eukaryota</taxon>
        <taxon>Fungi</taxon>
        <taxon>Dikarya</taxon>
        <taxon>Basidiomycota</taxon>
        <taxon>Agaricomycotina</taxon>
        <taxon>Tremellomycetes</taxon>
        <taxon>Filobasidiales</taxon>
        <taxon>Filobasidiaceae</taxon>
        <taxon>Naganishia</taxon>
    </lineage>
</organism>
<proteinExistence type="predicted"/>
<comment type="caution">
    <text evidence="1">The sequence shown here is derived from an EMBL/GenBank/DDBJ whole genome shotgun (WGS) entry which is preliminary data.</text>
</comment>
<dbReference type="EMBL" id="JASBWR010000081">
    <property type="protein sequence ID" value="KAJ9097917.1"/>
    <property type="molecule type" value="Genomic_DNA"/>
</dbReference>
<reference evidence="1" key="1">
    <citation type="submission" date="2023-04" db="EMBL/GenBank/DDBJ databases">
        <title>Draft Genome sequencing of Naganishia species isolated from polar environments using Oxford Nanopore Technology.</title>
        <authorList>
            <person name="Leo P."/>
            <person name="Venkateswaran K."/>
        </authorList>
    </citation>
    <scope>NUCLEOTIDE SEQUENCE</scope>
    <source>
        <strain evidence="1">MNA-CCFEE 5261</strain>
    </source>
</reference>